<dbReference type="InterPro" id="IPR039303">
    <property type="entry name" value="CCDC50"/>
</dbReference>
<dbReference type="InterPro" id="IPR029311">
    <property type="entry name" value="CCDC50_N"/>
</dbReference>
<comment type="subcellular location">
    <subcellularLocation>
        <location evidence="1">Membrane</location>
        <topology evidence="1">Multi-pass membrane protein</topology>
    </subcellularLocation>
</comment>
<accession>A0A5A9NQ65</accession>
<dbReference type="Gene3D" id="1.20.140.150">
    <property type="match status" value="1"/>
</dbReference>
<dbReference type="InterPro" id="IPR004031">
    <property type="entry name" value="PMP22/EMP/MP20/Claudin"/>
</dbReference>
<gene>
    <name evidence="9" type="ORF">E1301_Tti015084</name>
</gene>
<feature type="region of interest" description="Disordered" evidence="6">
    <location>
        <begin position="119"/>
        <end position="426"/>
    </location>
</feature>
<feature type="compositionally biased region" description="Basic and acidic residues" evidence="6">
    <location>
        <begin position="199"/>
        <end position="220"/>
    </location>
</feature>
<feature type="region of interest" description="Disordered" evidence="6">
    <location>
        <begin position="518"/>
        <end position="551"/>
    </location>
</feature>
<dbReference type="GO" id="GO:0005737">
    <property type="term" value="C:cytoplasm"/>
    <property type="evidence" value="ECO:0007669"/>
    <property type="project" value="TreeGrafter"/>
</dbReference>
<dbReference type="GO" id="GO:0016020">
    <property type="term" value="C:membrane"/>
    <property type="evidence" value="ECO:0007669"/>
    <property type="project" value="UniProtKB-SubCell"/>
</dbReference>
<comment type="caution">
    <text evidence="9">The sequence shown here is derived from an EMBL/GenBank/DDBJ whole genome shotgun (WGS) entry which is preliminary data.</text>
</comment>
<evidence type="ECO:0000256" key="6">
    <source>
        <dbReference type="SAM" id="MobiDB-lite"/>
    </source>
</evidence>
<keyword evidence="2 7" id="KW-0812">Transmembrane</keyword>
<dbReference type="EMBL" id="SOYY01000014">
    <property type="protein sequence ID" value="KAA0712284.1"/>
    <property type="molecule type" value="Genomic_DNA"/>
</dbReference>
<dbReference type="Proteomes" id="UP000324632">
    <property type="component" value="Chromosome 14"/>
</dbReference>
<evidence type="ECO:0000256" key="3">
    <source>
        <dbReference type="ARBA" id="ARBA00022989"/>
    </source>
</evidence>
<feature type="transmembrane region" description="Helical" evidence="7">
    <location>
        <begin position="615"/>
        <end position="635"/>
    </location>
</feature>
<keyword evidence="5 7" id="KW-0472">Membrane</keyword>
<dbReference type="Pfam" id="PF00822">
    <property type="entry name" value="PMP22_Claudin"/>
    <property type="match status" value="1"/>
</dbReference>
<evidence type="ECO:0000256" key="5">
    <source>
        <dbReference type="ARBA" id="ARBA00023136"/>
    </source>
</evidence>
<dbReference type="Pfam" id="PF15295">
    <property type="entry name" value="CCDC50_N"/>
    <property type="match status" value="1"/>
</dbReference>
<dbReference type="PANTHER" id="PTHR22115">
    <property type="entry name" value="C3ORF6 PROTEIN-RELATED"/>
    <property type="match status" value="1"/>
</dbReference>
<evidence type="ECO:0000256" key="2">
    <source>
        <dbReference type="ARBA" id="ARBA00022692"/>
    </source>
</evidence>
<feature type="domain" description="Coiled-coil" evidence="8">
    <location>
        <begin position="5"/>
        <end position="128"/>
    </location>
</feature>
<keyword evidence="4" id="KW-0175">Coiled coil</keyword>
<sequence length="741" mass="86239">MADFSIDQNNLPRVKEVCRDFAVLEDHCLAHNLQEQEIESHLASNVHKSRLVQQDLRVAKRLQEEEDQRAKAVSKRQLRHLERTDNEMAQEIQEQLVWQAEQQRKQEEKDEAIARKLQEREMKEERKRHKQQDSNFEEEYYEDQASRAQQDPRHQHPGSVSPGYRKERYQDHSSSRSPYNSPDPHRKRNPNNSHGTRSRYPDSSESGHLRPPEKFPEHHSPVRRPKHSEDYSKERHRPLDIDYIEPRRRIKQDPMDESRPSRDDQETVVRRKEKPPKDHSATRDKDRNRDREREQNAAKTKERQKDRDHRGRSRDRTFSGDRGVERRGRPLDREMDRNGSAHESKERGRDGKRERHKHHSRDGSRENVIDGDSLDPSGRCSEDSLEWEEHKSRPRLPSGPNDVFEEANLRGPSNDGQSPRERGRRVRGEYGMREATHGLAHLDLQDQELKDLEVARMLQEEEIKASQVDKRDAQVSLDEELARRLMEEEKREYKKSRDKEKRRAEVEYKPVQEEVVRPRTRDEVYNSEEEYQRARNHKPARPPPPIQHYENINPSYAYVESPYSPRPPSRPEAAYKEKSEGLWMVCTIDVSSSKFVCINYNSFVYQTVKVQVGRAMMIISIGLAGVGVLVAVAGLKCTRYLDGDDRLKNRIGLTGGSVFILSGLCALAVTSWFMNDIMADFYEKERDEGFVIGRSLIAGFVAALLCLFGGMLLSICSATCKRSSGNVIKHPTSKSPGKDYV</sequence>
<feature type="compositionally biased region" description="Basic and acidic residues" evidence="6">
    <location>
        <begin position="164"/>
        <end position="174"/>
    </location>
</feature>
<reference evidence="9 10" key="1">
    <citation type="journal article" date="2019" name="Mol. Ecol. Resour.">
        <title>Chromosome-level genome assembly of Triplophysa tibetana, a fish adapted to the harsh high-altitude environment of the Tibetan Plateau.</title>
        <authorList>
            <person name="Yang X."/>
            <person name="Liu H."/>
            <person name="Ma Z."/>
            <person name="Zou Y."/>
            <person name="Zou M."/>
            <person name="Mao Y."/>
            <person name="Li X."/>
            <person name="Wang H."/>
            <person name="Chen T."/>
            <person name="Wang W."/>
            <person name="Yang R."/>
        </authorList>
    </citation>
    <scope>NUCLEOTIDE SEQUENCE [LARGE SCALE GENOMIC DNA]</scope>
    <source>
        <strain evidence="9">TTIB1903HZAU</strain>
        <tissue evidence="9">Muscle</tissue>
    </source>
</reference>
<feature type="transmembrane region" description="Helical" evidence="7">
    <location>
        <begin position="656"/>
        <end position="675"/>
    </location>
</feature>
<feature type="region of interest" description="Disordered" evidence="6">
    <location>
        <begin position="488"/>
        <end position="507"/>
    </location>
</feature>
<feature type="compositionally biased region" description="Basic and acidic residues" evidence="6">
    <location>
        <begin position="227"/>
        <end position="353"/>
    </location>
</feature>
<protein>
    <submittedName>
        <fullName evidence="9">Coiled-coil domain-containing protein 50</fullName>
    </submittedName>
</protein>
<keyword evidence="10" id="KW-1185">Reference proteome</keyword>
<evidence type="ECO:0000259" key="8">
    <source>
        <dbReference type="Pfam" id="PF15295"/>
    </source>
</evidence>
<evidence type="ECO:0000313" key="10">
    <source>
        <dbReference type="Proteomes" id="UP000324632"/>
    </source>
</evidence>
<evidence type="ECO:0000313" key="9">
    <source>
        <dbReference type="EMBL" id="KAA0712284.1"/>
    </source>
</evidence>
<keyword evidence="3 7" id="KW-1133">Transmembrane helix</keyword>
<dbReference type="PRINTS" id="PR01077">
    <property type="entry name" value="CLAUDIN"/>
</dbReference>
<evidence type="ECO:0000256" key="7">
    <source>
        <dbReference type="SAM" id="Phobius"/>
    </source>
</evidence>
<dbReference type="AlphaFoldDB" id="A0A5A9NQ65"/>
<evidence type="ECO:0000256" key="4">
    <source>
        <dbReference type="ARBA" id="ARBA00023054"/>
    </source>
</evidence>
<proteinExistence type="predicted"/>
<feature type="transmembrane region" description="Helical" evidence="7">
    <location>
        <begin position="695"/>
        <end position="716"/>
    </location>
</feature>
<name>A0A5A9NQ65_9TELE</name>
<dbReference type="GO" id="GO:0031625">
    <property type="term" value="F:ubiquitin protein ligase binding"/>
    <property type="evidence" value="ECO:0007669"/>
    <property type="project" value="TreeGrafter"/>
</dbReference>
<evidence type="ECO:0000256" key="1">
    <source>
        <dbReference type="ARBA" id="ARBA00004141"/>
    </source>
</evidence>
<organism evidence="9 10">
    <name type="scientific">Triplophysa tibetana</name>
    <dbReference type="NCBI Taxonomy" id="1572043"/>
    <lineage>
        <taxon>Eukaryota</taxon>
        <taxon>Metazoa</taxon>
        <taxon>Chordata</taxon>
        <taxon>Craniata</taxon>
        <taxon>Vertebrata</taxon>
        <taxon>Euteleostomi</taxon>
        <taxon>Actinopterygii</taxon>
        <taxon>Neopterygii</taxon>
        <taxon>Teleostei</taxon>
        <taxon>Ostariophysi</taxon>
        <taxon>Cypriniformes</taxon>
        <taxon>Nemacheilidae</taxon>
        <taxon>Triplophysa</taxon>
    </lineage>
</organism>
<dbReference type="PANTHER" id="PTHR22115:SF1">
    <property type="entry name" value="COILED-COIL DOMAIN-CONTAINING PROTEIN 50"/>
    <property type="match status" value="1"/>
</dbReference>